<dbReference type="PATRIC" id="fig|768679.9.peg.79"/>
<dbReference type="Proteomes" id="UP000002654">
    <property type="component" value="Chromosome"/>
</dbReference>
<name>G4RMC0_THETK</name>
<dbReference type="STRING" id="768679.TTX_0076"/>
<dbReference type="HOGENOM" id="CLU_085263_0_0_2"/>
<keyword evidence="2" id="KW-0396">Initiation factor</keyword>
<sequence length="266" mass="29706">MFKHLKEEKIRGASWYLEEILKIIAERGASEEVLEEARRIRPGMASIDVAILTIEAAGRKGLDLREVARRLALYVREAQTKLDDVISSFGIECPATMITVSYSRAVSRFIQIKAGCIRRLYILESRPGEEAREALKDYRRHVEVVPLPDSAMGSVEFDYAVVGLDGYYGDGYAFNKVGTLPLLATARELGARSVAVFESYKMAPVKSPEPYIIEEEVLGERVRLRLFDKFRVGLLDFVVTDIGVFGRPSGSLAETGWRRLASALGL</sequence>
<keyword evidence="2" id="KW-0648">Protein biosynthesis</keyword>
<dbReference type="OrthoDB" id="27639at2157"/>
<comment type="similarity">
    <text evidence="1">Belongs to the eIF-2B alpha/beta/delta subunits family.</text>
</comment>
<organism evidence="2 3">
    <name type="scientific">Thermoproteus tenax (strain ATCC 35583 / DSM 2078 / JCM 9277 / NBRC 100435 / Kra 1)</name>
    <dbReference type="NCBI Taxonomy" id="768679"/>
    <lineage>
        <taxon>Archaea</taxon>
        <taxon>Thermoproteota</taxon>
        <taxon>Thermoprotei</taxon>
        <taxon>Thermoproteales</taxon>
        <taxon>Thermoproteaceae</taxon>
        <taxon>Thermoproteus</taxon>
    </lineage>
</organism>
<evidence type="ECO:0000256" key="1">
    <source>
        <dbReference type="RuleBase" id="RU003814"/>
    </source>
</evidence>
<dbReference type="InterPro" id="IPR037171">
    <property type="entry name" value="NagB/RpiA_transferase-like"/>
</dbReference>
<dbReference type="eggNOG" id="arCOG01125">
    <property type="taxonomic scope" value="Archaea"/>
</dbReference>
<dbReference type="GO" id="GO:0003743">
    <property type="term" value="F:translation initiation factor activity"/>
    <property type="evidence" value="ECO:0007669"/>
    <property type="project" value="UniProtKB-KW"/>
</dbReference>
<accession>G4RMC0</accession>
<reference evidence="2 3" key="1">
    <citation type="journal article" date="2011" name="PLoS ONE">
        <title>The complete genome sequence of Thermoproteus tenax: a physiologically versatile member of the Crenarchaeota.</title>
        <authorList>
            <person name="Siebers B."/>
            <person name="Zaparty M."/>
            <person name="Raddatz G."/>
            <person name="Tjaden B."/>
            <person name="Albers S.V."/>
            <person name="Bell S.D."/>
            <person name="Blombach F."/>
            <person name="Kletzin A."/>
            <person name="Kyrpides N."/>
            <person name="Lanz C."/>
            <person name="Plagens A."/>
            <person name="Rampp M."/>
            <person name="Rosinus A."/>
            <person name="von Jan M."/>
            <person name="Makarova K.S."/>
            <person name="Klenk H.P."/>
            <person name="Schuster S.C."/>
            <person name="Hensel R."/>
        </authorList>
    </citation>
    <scope>NUCLEOTIDE SEQUENCE [LARGE SCALE GENOMIC DNA]</scope>
    <source>
        <strain evidence="3">ATCC 35583 / DSM 2078 / JCM 9277 / NBRC 100435 / Kra 1</strain>
    </source>
</reference>
<dbReference type="SUPFAM" id="SSF100950">
    <property type="entry name" value="NagB/RpiA/CoA transferase-like"/>
    <property type="match status" value="1"/>
</dbReference>
<protein>
    <submittedName>
        <fullName evidence="2">Translation initiation factor aIF-2B, subunit delta</fullName>
    </submittedName>
</protein>
<proteinExistence type="inferred from homology"/>
<dbReference type="GeneID" id="11263083"/>
<dbReference type="Gene3D" id="3.40.50.10470">
    <property type="entry name" value="Translation initiation factor eif-2b, domain 2"/>
    <property type="match status" value="1"/>
</dbReference>
<dbReference type="InterPro" id="IPR000649">
    <property type="entry name" value="IF-2B-related"/>
</dbReference>
<dbReference type="RefSeq" id="WP_014126009.1">
    <property type="nucleotide sequence ID" value="NC_016070.1"/>
</dbReference>
<dbReference type="InterPro" id="IPR042529">
    <property type="entry name" value="IF_2B-like_C"/>
</dbReference>
<evidence type="ECO:0000313" key="3">
    <source>
        <dbReference type="Proteomes" id="UP000002654"/>
    </source>
</evidence>
<evidence type="ECO:0000313" key="2">
    <source>
        <dbReference type="EMBL" id="CCC80751.1"/>
    </source>
</evidence>
<dbReference type="AlphaFoldDB" id="G4RMC0"/>
<dbReference type="PaxDb" id="768679-TTX_0076"/>
<dbReference type="KEGG" id="ttn:TTX_0076"/>
<dbReference type="Pfam" id="PF01008">
    <property type="entry name" value="IF-2B"/>
    <property type="match status" value="1"/>
</dbReference>
<gene>
    <name evidence="2" type="primary">GCD2</name>
    <name evidence="2" type="ordered locus">TTX_0076</name>
</gene>
<keyword evidence="3" id="KW-1185">Reference proteome</keyword>
<dbReference type="EMBL" id="FN869859">
    <property type="protein sequence ID" value="CCC80751.1"/>
    <property type="molecule type" value="Genomic_DNA"/>
</dbReference>